<feature type="compositionally biased region" description="Gly residues" evidence="1">
    <location>
        <begin position="207"/>
        <end position="217"/>
    </location>
</feature>
<feature type="transmembrane region" description="Helical" evidence="2">
    <location>
        <begin position="269"/>
        <end position="293"/>
    </location>
</feature>
<keyword evidence="2" id="KW-0812">Transmembrane</keyword>
<gene>
    <name evidence="4" type="ORF">Fcan01_02888</name>
</gene>
<evidence type="ECO:0000313" key="5">
    <source>
        <dbReference type="Proteomes" id="UP000198287"/>
    </source>
</evidence>
<proteinExistence type="predicted"/>
<dbReference type="EMBL" id="LNIX01000001">
    <property type="protein sequence ID" value="OXA62293.1"/>
    <property type="molecule type" value="Genomic_DNA"/>
</dbReference>
<dbReference type="GO" id="GO:0098855">
    <property type="term" value="C:HCN channel complex"/>
    <property type="evidence" value="ECO:0007669"/>
    <property type="project" value="TreeGrafter"/>
</dbReference>
<dbReference type="OrthoDB" id="421226at2759"/>
<feature type="region of interest" description="Disordered" evidence="1">
    <location>
        <begin position="188"/>
        <end position="217"/>
    </location>
</feature>
<comment type="caution">
    <text evidence="4">The sequence shown here is derived from an EMBL/GenBank/DDBJ whole genome shotgun (WGS) entry which is preliminary data.</text>
</comment>
<evidence type="ECO:0000256" key="1">
    <source>
        <dbReference type="SAM" id="MobiDB-lite"/>
    </source>
</evidence>
<dbReference type="Pfam" id="PF08412">
    <property type="entry name" value="Ion_trans_N"/>
    <property type="match status" value="1"/>
</dbReference>
<feature type="domain" description="Ion transport N-terminal" evidence="3">
    <location>
        <begin position="229"/>
        <end position="267"/>
    </location>
</feature>
<dbReference type="GO" id="GO:0003254">
    <property type="term" value="P:regulation of membrane depolarization"/>
    <property type="evidence" value="ECO:0007669"/>
    <property type="project" value="TreeGrafter"/>
</dbReference>
<name>A0A226EXG6_FOLCA</name>
<keyword evidence="2" id="KW-0472">Membrane</keyword>
<dbReference type="AlphaFoldDB" id="A0A226EXG6"/>
<dbReference type="InterPro" id="IPR051413">
    <property type="entry name" value="K/Na_HCN_channel"/>
</dbReference>
<dbReference type="SUPFAM" id="SSF81324">
    <property type="entry name" value="Voltage-gated potassium channels"/>
    <property type="match status" value="1"/>
</dbReference>
<dbReference type="GO" id="GO:0005249">
    <property type="term" value="F:voltage-gated potassium channel activity"/>
    <property type="evidence" value="ECO:0007669"/>
    <property type="project" value="TreeGrafter"/>
</dbReference>
<protein>
    <submittedName>
        <fullName evidence="4">Potassium/sodium hyperpolarization-activated cyclic nucleotide-gated channel 2</fullName>
    </submittedName>
</protein>
<accession>A0A226EXG6</accession>
<evidence type="ECO:0000256" key="2">
    <source>
        <dbReference type="SAM" id="Phobius"/>
    </source>
</evidence>
<organism evidence="4 5">
    <name type="scientific">Folsomia candida</name>
    <name type="common">Springtail</name>
    <dbReference type="NCBI Taxonomy" id="158441"/>
    <lineage>
        <taxon>Eukaryota</taxon>
        <taxon>Metazoa</taxon>
        <taxon>Ecdysozoa</taxon>
        <taxon>Arthropoda</taxon>
        <taxon>Hexapoda</taxon>
        <taxon>Collembola</taxon>
        <taxon>Entomobryomorpha</taxon>
        <taxon>Isotomoidea</taxon>
        <taxon>Isotomidae</taxon>
        <taxon>Proisotominae</taxon>
        <taxon>Folsomia</taxon>
    </lineage>
</organism>
<dbReference type="PANTHER" id="PTHR45689:SF5">
    <property type="entry name" value="I[[H]] CHANNEL, ISOFORM E"/>
    <property type="match status" value="1"/>
</dbReference>
<evidence type="ECO:0000259" key="3">
    <source>
        <dbReference type="Pfam" id="PF08412"/>
    </source>
</evidence>
<dbReference type="InterPro" id="IPR013621">
    <property type="entry name" value="Ion_trans_N"/>
</dbReference>
<keyword evidence="5" id="KW-1185">Reference proteome</keyword>
<dbReference type="Proteomes" id="UP000198287">
    <property type="component" value="Unassembled WGS sequence"/>
</dbReference>
<reference evidence="4 5" key="1">
    <citation type="submission" date="2015-12" db="EMBL/GenBank/DDBJ databases">
        <title>The genome of Folsomia candida.</title>
        <authorList>
            <person name="Faddeeva A."/>
            <person name="Derks M.F."/>
            <person name="Anvar Y."/>
            <person name="Smit S."/>
            <person name="Van Straalen N."/>
            <person name="Roelofs D."/>
        </authorList>
    </citation>
    <scope>NUCLEOTIDE SEQUENCE [LARGE SCALE GENOMIC DNA]</scope>
    <source>
        <strain evidence="4 5">VU population</strain>
        <tissue evidence="4">Whole body</tissue>
    </source>
</reference>
<sequence length="406" mass="44642">MPSTNPNGSGRYRSGSGCGCRCALLAVNPTTLKCRLSLPIPDLITREERERGGDGRRWQRAPSLRLANGRLRGGPYSSVPGCVTGPYSYSHPTSPTIVSDRHVGLHGFGLGHHRPSHHHGSTTVVIGDRVSYHPSDSLLTVDDDDLLVDDYITPEMNYPREPPSGSGGPGGMSGSKVHFSGDDVSLYGTPKDEPLTPSMTNLDKSGGHSGSSAGVGGDSKPSFIRNQLQALFQPTAMKLFGSKKALMKERIRQKNAGHWIIHPCSNFRFYWDLCMLLLLVANLIILPVAISFFRDDLSIRWIAFNCLSDTIFLIDIAVNFRTETYSQILILGHEDEKEKCVAEEANEFYHSAKFWGVACVALAQFIRVERESGMDEPLVTWWNSGFKLQPRHGWRGGADVEKAASS</sequence>
<dbReference type="GO" id="GO:0035725">
    <property type="term" value="P:sodium ion transmembrane transport"/>
    <property type="evidence" value="ECO:0007669"/>
    <property type="project" value="TreeGrafter"/>
</dbReference>
<keyword evidence="2" id="KW-1133">Transmembrane helix</keyword>
<evidence type="ECO:0000313" key="4">
    <source>
        <dbReference type="EMBL" id="OXA62293.1"/>
    </source>
</evidence>
<dbReference type="PANTHER" id="PTHR45689">
    <property type="entry name" value="I[[H]] CHANNEL, ISOFORM E"/>
    <property type="match status" value="1"/>
</dbReference>
<feature type="region of interest" description="Disordered" evidence="1">
    <location>
        <begin position="156"/>
        <end position="175"/>
    </location>
</feature>